<dbReference type="GeneID" id="77927525"/>
<keyword evidence="2" id="KW-1185">Reference proteome</keyword>
<evidence type="ECO:0000313" key="2">
    <source>
        <dbReference type="Proteomes" id="UP000516151"/>
    </source>
</evidence>
<name>A0A7G9UZ47_9CAUD</name>
<dbReference type="KEGG" id="vg:77927525"/>
<accession>A0A7G9UZ47</accession>
<proteinExistence type="predicted"/>
<protein>
    <submittedName>
        <fullName evidence="1">Uncharacterized protein</fullName>
    </submittedName>
</protein>
<gene>
    <name evidence="1" type="primary">230</name>
    <name evidence="1" type="ORF">SEA_FAUST_230</name>
</gene>
<sequence>MNERLYHFEVTLPEGFSAPQQRVRVNYGAHARKEAFQDRYGKIQLPNFITLRRFQVIEVGMIGDKVSKILFRGRLDETRDLCIVLIPGVDNKPWFCKTVWINLNSDKHRTLDTTRYEKVA</sequence>
<reference evidence="1 2" key="1">
    <citation type="submission" date="2020-06" db="EMBL/GenBank/DDBJ databases">
        <authorList>
            <person name="Arora M.N."/>
            <person name="Dalling M.T."/>
            <person name="Dawson S.P.M."/>
            <person name="Elia S.N."/>
            <person name="Burke B."/>
            <person name="Shaffer C.D."/>
            <person name="Weston-Hafer K.A."/>
            <person name="Garlena R.A."/>
            <person name="Russell D.A."/>
            <person name="Pope W.H."/>
            <person name="Jacobs-Sera D."/>
            <person name="Hatfull G.F."/>
        </authorList>
    </citation>
    <scope>NUCLEOTIDE SEQUENCE [LARGE SCALE GENOMIC DNA]</scope>
</reference>
<dbReference type="EMBL" id="MT684598">
    <property type="protein sequence ID" value="QNN99302.1"/>
    <property type="molecule type" value="Genomic_DNA"/>
</dbReference>
<dbReference type="RefSeq" id="YP_010651809.1">
    <property type="nucleotide sequence ID" value="NC_070783.1"/>
</dbReference>
<organism evidence="1 2">
    <name type="scientific">Streptomyces phage Faust</name>
    <dbReference type="NCBI Taxonomy" id="2767565"/>
    <lineage>
        <taxon>Viruses</taxon>
        <taxon>Duplodnaviria</taxon>
        <taxon>Heunggongvirae</taxon>
        <taxon>Uroviricota</taxon>
        <taxon>Caudoviricetes</taxon>
        <taxon>Stanwilliamsviridae</taxon>
        <taxon>Loccivirinae</taxon>
        <taxon>Faustvirus</taxon>
        <taxon>Faustvirus faust</taxon>
    </lineage>
</organism>
<dbReference type="Proteomes" id="UP000516151">
    <property type="component" value="Segment"/>
</dbReference>
<evidence type="ECO:0000313" key="1">
    <source>
        <dbReference type="EMBL" id="QNN99302.1"/>
    </source>
</evidence>